<name>A0A953T0Y8_9BURK</name>
<dbReference type="AlphaFoldDB" id="A0A953T0Y8"/>
<organism evidence="1 2">
    <name type="scientific">Zwartia hollandica</name>
    <dbReference type="NCBI Taxonomy" id="324606"/>
    <lineage>
        <taxon>Bacteria</taxon>
        <taxon>Pseudomonadati</taxon>
        <taxon>Pseudomonadota</taxon>
        <taxon>Betaproteobacteria</taxon>
        <taxon>Burkholderiales</taxon>
        <taxon>Alcaligenaceae</taxon>
        <taxon>Zwartia</taxon>
    </lineage>
</organism>
<dbReference type="RefSeq" id="WP_259660093.1">
    <property type="nucleotide sequence ID" value="NZ_JAHXRI010000006.1"/>
</dbReference>
<sequence>MGKTLFWVVAFLGGLLVTRVLAQLAAKKMYNDSLPKQASAKQRVETEVMVQCAHCGVHLPESEAITKAGARFCSQAHASLGARPQR</sequence>
<comment type="caution">
    <text evidence="1">The sequence shown here is derived from an EMBL/GenBank/DDBJ whole genome shotgun (WGS) entry which is preliminary data.</text>
</comment>
<keyword evidence="2" id="KW-1185">Reference proteome</keyword>
<dbReference type="EMBL" id="JAHXRI010000006">
    <property type="protein sequence ID" value="MBZ1349668.1"/>
    <property type="molecule type" value="Genomic_DNA"/>
</dbReference>
<evidence type="ECO:0000313" key="1">
    <source>
        <dbReference type="EMBL" id="MBZ1349668.1"/>
    </source>
</evidence>
<proteinExistence type="predicted"/>
<accession>A0A953T0Y8</accession>
<dbReference type="Proteomes" id="UP000739565">
    <property type="component" value="Unassembled WGS sequence"/>
</dbReference>
<dbReference type="InterPro" id="IPR049708">
    <property type="entry name" value="PP0621-like"/>
</dbReference>
<dbReference type="NCBIfam" id="NF041023">
    <property type="entry name" value="PP0621_fam"/>
    <property type="match status" value="1"/>
</dbReference>
<reference evidence="1" key="1">
    <citation type="submission" date="2021-07" db="EMBL/GenBank/DDBJ databases">
        <title>New genus and species of the family Alcaligenaceae.</title>
        <authorList>
            <person name="Hahn M.W."/>
        </authorList>
    </citation>
    <scope>NUCLEOTIDE SEQUENCE</scope>
    <source>
        <strain evidence="1">LF4-65</strain>
    </source>
</reference>
<gene>
    <name evidence="1" type="ORF">KZZ10_03335</name>
</gene>
<protein>
    <submittedName>
        <fullName evidence="1">Uncharacterized protein</fullName>
    </submittedName>
</protein>
<evidence type="ECO:0000313" key="2">
    <source>
        <dbReference type="Proteomes" id="UP000739565"/>
    </source>
</evidence>